<dbReference type="GO" id="GO:0030225">
    <property type="term" value="P:macrophage differentiation"/>
    <property type="evidence" value="ECO:0007669"/>
    <property type="project" value="Ensembl"/>
</dbReference>
<evidence type="ECO:0000256" key="1">
    <source>
        <dbReference type="ARBA" id="ARBA00004479"/>
    </source>
</evidence>
<dbReference type="SUPFAM" id="SSF49265">
    <property type="entry name" value="Fibronectin type III"/>
    <property type="match status" value="3"/>
</dbReference>
<protein>
    <submittedName>
        <fullName evidence="14">Colony stimulating factor 3 receptor</fullName>
    </submittedName>
</protein>
<dbReference type="GO" id="GO:1901534">
    <property type="term" value="P:positive regulation of hematopoietic progenitor cell differentiation"/>
    <property type="evidence" value="ECO:0007669"/>
    <property type="project" value="Ensembl"/>
</dbReference>
<dbReference type="GO" id="GO:0060216">
    <property type="term" value="P:definitive hemopoiesis"/>
    <property type="evidence" value="ECO:0007669"/>
    <property type="project" value="Ensembl"/>
</dbReference>
<dbReference type="STRING" id="7994.ENSAMXP00000043825"/>
<evidence type="ECO:0000313" key="14">
    <source>
        <dbReference type="Ensembl" id="ENSAMXP00000043825.1"/>
    </source>
</evidence>
<evidence type="ECO:0000256" key="7">
    <source>
        <dbReference type="ARBA" id="ARBA00023136"/>
    </source>
</evidence>
<dbReference type="Bgee" id="ENSAMXG00000001766">
    <property type="expression patterns" value="Expressed in head kidney and 13 other cell types or tissues"/>
</dbReference>
<dbReference type="GO" id="GO:0005886">
    <property type="term" value="C:plasma membrane"/>
    <property type="evidence" value="ECO:0007669"/>
    <property type="project" value="UniProtKB-ARBA"/>
</dbReference>
<dbReference type="PANTHER" id="PTHR48423:SF1">
    <property type="entry name" value="INTERLEUKIN-27 RECEPTOR SUBUNIT ALPHA"/>
    <property type="match status" value="1"/>
</dbReference>
<reference evidence="14" key="4">
    <citation type="submission" date="2025-09" db="UniProtKB">
        <authorList>
            <consortium name="Ensembl"/>
        </authorList>
    </citation>
    <scope>IDENTIFICATION</scope>
</reference>
<evidence type="ECO:0000259" key="13">
    <source>
        <dbReference type="PROSITE" id="PS50853"/>
    </source>
</evidence>
<dbReference type="GO" id="GO:0140313">
    <property type="term" value="F:molecular sequestering activity"/>
    <property type="evidence" value="ECO:0007669"/>
    <property type="project" value="Ensembl"/>
</dbReference>
<keyword evidence="8" id="KW-0675">Receptor</keyword>
<dbReference type="AlphaFoldDB" id="A0A3B1JPS0"/>
<dbReference type="InterPro" id="IPR003961">
    <property type="entry name" value="FN3_dom"/>
</dbReference>
<evidence type="ECO:0000313" key="15">
    <source>
        <dbReference type="Proteomes" id="UP000018467"/>
    </source>
</evidence>
<keyword evidence="5" id="KW-0677">Repeat</keyword>
<evidence type="ECO:0000256" key="11">
    <source>
        <dbReference type="SAM" id="MobiDB-lite"/>
    </source>
</evidence>
<evidence type="ECO:0000256" key="4">
    <source>
        <dbReference type="ARBA" id="ARBA00022729"/>
    </source>
</evidence>
<comment type="similarity">
    <text evidence="2">Belongs to the type I cytokine receptor family. Type 2 subfamily.</text>
</comment>
<dbReference type="Pfam" id="PF06328">
    <property type="entry name" value="Lep_receptor_Ig"/>
    <property type="match status" value="1"/>
</dbReference>
<keyword evidence="9" id="KW-0325">Glycoprotein</keyword>
<feature type="region of interest" description="Disordered" evidence="11">
    <location>
        <begin position="740"/>
        <end position="759"/>
    </location>
</feature>
<keyword evidence="7 12" id="KW-0472">Membrane</keyword>
<evidence type="ECO:0000256" key="2">
    <source>
        <dbReference type="ARBA" id="ARBA00008921"/>
    </source>
</evidence>
<dbReference type="InParanoid" id="A0A3B1JPS0"/>
<reference evidence="15" key="2">
    <citation type="journal article" date="2014" name="Nat. Commun.">
        <title>The cavefish genome reveals candidate genes for eye loss.</title>
        <authorList>
            <person name="McGaugh S.E."/>
            <person name="Gross J.B."/>
            <person name="Aken B."/>
            <person name="Blin M."/>
            <person name="Borowsky R."/>
            <person name="Chalopin D."/>
            <person name="Hinaux H."/>
            <person name="Jeffery W.R."/>
            <person name="Keene A."/>
            <person name="Ma L."/>
            <person name="Minx P."/>
            <person name="Murphy D."/>
            <person name="O'Quin K.E."/>
            <person name="Retaux S."/>
            <person name="Rohner N."/>
            <person name="Searle S.M."/>
            <person name="Stahl B.A."/>
            <person name="Tabin C."/>
            <person name="Volff J.N."/>
            <person name="Yoshizawa M."/>
            <person name="Warren W.C."/>
        </authorList>
    </citation>
    <scope>NUCLEOTIDE SEQUENCE [LARGE SCALE GENOMIC DNA]</scope>
    <source>
        <strain evidence="15">female</strain>
    </source>
</reference>
<dbReference type="GO" id="GO:0035162">
    <property type="term" value="P:embryonic hemopoiesis"/>
    <property type="evidence" value="ECO:0007669"/>
    <property type="project" value="Ensembl"/>
</dbReference>
<dbReference type="InterPro" id="IPR052672">
    <property type="entry name" value="Type1_Cytokine_Rcpt_Type2"/>
</dbReference>
<dbReference type="InterPro" id="IPR010457">
    <property type="entry name" value="IgC2-like_lig-bd"/>
</dbReference>
<dbReference type="InterPro" id="IPR036179">
    <property type="entry name" value="Ig-like_dom_sf"/>
</dbReference>
<dbReference type="PANTHER" id="PTHR48423">
    <property type="entry name" value="INTERLEUKIN-27 RECEPTOR SUBUNIT ALPHA"/>
    <property type="match status" value="1"/>
</dbReference>
<feature type="transmembrane region" description="Helical" evidence="12">
    <location>
        <begin position="634"/>
        <end position="656"/>
    </location>
</feature>
<dbReference type="PROSITE" id="PS50853">
    <property type="entry name" value="FN3"/>
    <property type="match status" value="3"/>
</dbReference>
<evidence type="ECO:0000256" key="8">
    <source>
        <dbReference type="ARBA" id="ARBA00023170"/>
    </source>
</evidence>
<feature type="domain" description="Fibronectin type-III" evidence="13">
    <location>
        <begin position="537"/>
        <end position="629"/>
    </location>
</feature>
<dbReference type="Proteomes" id="UP000018467">
    <property type="component" value="Unassembled WGS sequence"/>
</dbReference>
<feature type="domain" description="Fibronectin type-III" evidence="13">
    <location>
        <begin position="243"/>
        <end position="342"/>
    </location>
</feature>
<dbReference type="GeneTree" id="ENSGT00940000158915"/>
<evidence type="ECO:0000256" key="9">
    <source>
        <dbReference type="ARBA" id="ARBA00023180"/>
    </source>
</evidence>
<evidence type="ECO:0000256" key="10">
    <source>
        <dbReference type="ARBA" id="ARBA00023319"/>
    </source>
</evidence>
<evidence type="ECO:0000256" key="3">
    <source>
        <dbReference type="ARBA" id="ARBA00022692"/>
    </source>
</evidence>
<sequence length="855" mass="96159">MNEMRLLKLIFGCLADINIMKLHWLPVRVMLWSTMCSFTANVKASPCAEIRTLSAVVLSGSPVTASCYIKEDCPLTKRADFRVEWPYKANLSYASVTSHEERVYQILISNLTNMIAMLECAICIHEDCNVVAGMEIKAAYPPPAPRDLTCGLNLTEQYSLLCTWDPGQETSIPTTYKLHTEIRDSAQKFVYIPPPGKHFFRIPRVGFALFNDVQVQVVAENALGRATSEPLVLDPMETAKLDPPEIQTVTAETYECLGLSWSLSKAQKWITRTLHVEIRMKPMSNKVLNREHIISKKSKSGKTVQTCKLLHGMMYQSEMRVRYNSSPWSEWSRPSVATTRMKAPTGRLVTWLKLLGQPANRQYEAELLWKPSLQFRANSMNVSYVVSFVRPPGRKEELCITDQQHCSFSIPVDIKRIHLTAVNTAGKSSPTDVTVYKWKGRDRAINLKAFPVSEESIFTNWSSPKSSAISAYVLEWKALHEGIFTTVSFEIVNKNQSALVFPGLEPYKPYNFSIYPKYKDVIGQPSSVVAYTKEKAPLESPDLKIGDLRPSSIELLWDELPLQKRNGNITSYTVFYWDKKNKTGEAKVTERRVVLKDLSPYSVYSVQLMTSTNGGSVNGSVISVMTPYVDAIEIVLIVIPACVGLALLFLTGITCFSNDKCLKKCLWPMIPDPANSSIKKWTLTDSMQDIPPLKEVKDPVPVHLSHFSLLSLSETELWKGNTPISEYPHCGKWTYTGKSVDEEHSDSSRDSGIYNSGSQSESVPYATVVFANPYRTQPAAPPAYLRSESTQPLLAEEEPSSPQPYEQMATQGTVYGADHFSAVQEDLRREEENESHWVDFPMLQSLEINDINNQG</sequence>
<reference evidence="15" key="1">
    <citation type="submission" date="2013-03" db="EMBL/GenBank/DDBJ databases">
        <authorList>
            <person name="Jeffery W."/>
            <person name="Warren W."/>
            <person name="Wilson R.K."/>
        </authorList>
    </citation>
    <scope>NUCLEOTIDE SEQUENCE</scope>
    <source>
        <strain evidence="15">female</strain>
    </source>
</reference>
<accession>A0A3B1JPS0</accession>
<dbReference type="GO" id="GO:0030224">
    <property type="term" value="P:monocyte differentiation"/>
    <property type="evidence" value="ECO:0007669"/>
    <property type="project" value="Ensembl"/>
</dbReference>
<keyword evidence="6 12" id="KW-1133">Transmembrane helix</keyword>
<name>A0A3B1JPS0_ASTMX</name>
<proteinExistence type="inferred from homology"/>
<comment type="subcellular location">
    <subcellularLocation>
        <location evidence="1">Membrane</location>
        <topology evidence="1">Single-pass type I membrane protein</topology>
    </subcellularLocation>
</comment>
<keyword evidence="3 12" id="KW-0812">Transmembrane</keyword>
<dbReference type="InterPro" id="IPR036116">
    <property type="entry name" value="FN3_sf"/>
</dbReference>
<keyword evidence="10" id="KW-0393">Immunoglobulin domain</keyword>
<dbReference type="GO" id="GO:0001780">
    <property type="term" value="P:neutrophil homeostasis"/>
    <property type="evidence" value="ECO:0007669"/>
    <property type="project" value="Ensembl"/>
</dbReference>
<dbReference type="SMART" id="SM00060">
    <property type="entry name" value="FN3"/>
    <property type="match status" value="2"/>
</dbReference>
<organism evidence="14 15">
    <name type="scientific">Astyanax mexicanus</name>
    <name type="common">Blind cave fish</name>
    <name type="synonym">Astyanax fasciatus mexicanus</name>
    <dbReference type="NCBI Taxonomy" id="7994"/>
    <lineage>
        <taxon>Eukaryota</taxon>
        <taxon>Metazoa</taxon>
        <taxon>Chordata</taxon>
        <taxon>Craniata</taxon>
        <taxon>Vertebrata</taxon>
        <taxon>Euteleostomi</taxon>
        <taxon>Actinopterygii</taxon>
        <taxon>Neopterygii</taxon>
        <taxon>Teleostei</taxon>
        <taxon>Ostariophysi</taxon>
        <taxon>Characiformes</taxon>
        <taxon>Characoidei</taxon>
        <taxon>Acestrorhamphidae</taxon>
        <taxon>Acestrorhamphinae</taxon>
        <taxon>Astyanax</taxon>
    </lineage>
</organism>
<dbReference type="CDD" id="cd00063">
    <property type="entry name" value="FN3"/>
    <property type="match status" value="2"/>
</dbReference>
<dbReference type="Ensembl" id="ENSAMXT00000042474.1">
    <property type="protein sequence ID" value="ENSAMXP00000043825.1"/>
    <property type="gene ID" value="ENSAMXG00000001766.2"/>
</dbReference>
<dbReference type="InterPro" id="IPR013783">
    <property type="entry name" value="Ig-like_fold"/>
</dbReference>
<dbReference type="GO" id="GO:0030223">
    <property type="term" value="P:neutrophil differentiation"/>
    <property type="evidence" value="ECO:0007669"/>
    <property type="project" value="Ensembl"/>
</dbReference>
<dbReference type="Pfam" id="PF00041">
    <property type="entry name" value="fn3"/>
    <property type="match status" value="2"/>
</dbReference>
<reference evidence="14" key="3">
    <citation type="submission" date="2025-08" db="UniProtKB">
        <authorList>
            <consortium name="Ensembl"/>
        </authorList>
    </citation>
    <scope>IDENTIFICATION</scope>
</reference>
<keyword evidence="4" id="KW-0732">Signal</keyword>
<feature type="compositionally biased region" description="Basic and acidic residues" evidence="11">
    <location>
        <begin position="740"/>
        <end position="749"/>
    </location>
</feature>
<dbReference type="Gene3D" id="2.60.40.10">
    <property type="entry name" value="Immunoglobulins"/>
    <property type="match status" value="5"/>
</dbReference>
<dbReference type="GO" id="GO:0045658">
    <property type="term" value="P:regulation of neutrophil differentiation"/>
    <property type="evidence" value="ECO:0007669"/>
    <property type="project" value="Ensembl"/>
</dbReference>
<feature type="domain" description="Fibronectin type-III" evidence="13">
    <location>
        <begin position="443"/>
        <end position="536"/>
    </location>
</feature>
<dbReference type="SUPFAM" id="SSF48726">
    <property type="entry name" value="Immunoglobulin"/>
    <property type="match status" value="1"/>
</dbReference>
<evidence type="ECO:0000256" key="5">
    <source>
        <dbReference type="ARBA" id="ARBA00022737"/>
    </source>
</evidence>
<keyword evidence="15" id="KW-1185">Reference proteome</keyword>
<evidence type="ECO:0000256" key="6">
    <source>
        <dbReference type="ARBA" id="ARBA00022989"/>
    </source>
</evidence>
<evidence type="ECO:0000256" key="12">
    <source>
        <dbReference type="SAM" id="Phobius"/>
    </source>
</evidence>